<dbReference type="HOGENOM" id="CLU_081427_0_0_1"/>
<dbReference type="EMBL" id="GL377590">
    <property type="protein sequence ID" value="EFJ24228.1"/>
    <property type="molecule type" value="Genomic_DNA"/>
</dbReference>
<dbReference type="FunCoup" id="D8RUL3">
    <property type="interactions" value="663"/>
</dbReference>
<dbReference type="Gene3D" id="1.25.40.10">
    <property type="entry name" value="Tetratricopeptide repeat domain"/>
    <property type="match status" value="1"/>
</dbReference>
<evidence type="ECO:0000313" key="1">
    <source>
        <dbReference type="EMBL" id="EFJ24228.1"/>
    </source>
</evidence>
<evidence type="ECO:0000313" key="2">
    <source>
        <dbReference type="Proteomes" id="UP000001514"/>
    </source>
</evidence>
<dbReference type="eggNOG" id="ENOG502QR10">
    <property type="taxonomic scope" value="Eukaryota"/>
</dbReference>
<dbReference type="KEGG" id="smo:SELMODRAFT_102031"/>
<reference evidence="1 2" key="1">
    <citation type="journal article" date="2011" name="Science">
        <title>The Selaginella genome identifies genetic changes associated with the evolution of vascular plants.</title>
        <authorList>
            <person name="Banks J.A."/>
            <person name="Nishiyama T."/>
            <person name="Hasebe M."/>
            <person name="Bowman J.L."/>
            <person name="Gribskov M."/>
            <person name="dePamphilis C."/>
            <person name="Albert V.A."/>
            <person name="Aono N."/>
            <person name="Aoyama T."/>
            <person name="Ambrose B.A."/>
            <person name="Ashton N.W."/>
            <person name="Axtell M.J."/>
            <person name="Barker E."/>
            <person name="Barker M.S."/>
            <person name="Bennetzen J.L."/>
            <person name="Bonawitz N.D."/>
            <person name="Chapple C."/>
            <person name="Cheng C."/>
            <person name="Correa L.G."/>
            <person name="Dacre M."/>
            <person name="DeBarry J."/>
            <person name="Dreyer I."/>
            <person name="Elias M."/>
            <person name="Engstrom E.M."/>
            <person name="Estelle M."/>
            <person name="Feng L."/>
            <person name="Finet C."/>
            <person name="Floyd S.K."/>
            <person name="Frommer W.B."/>
            <person name="Fujita T."/>
            <person name="Gramzow L."/>
            <person name="Gutensohn M."/>
            <person name="Harholt J."/>
            <person name="Hattori M."/>
            <person name="Heyl A."/>
            <person name="Hirai T."/>
            <person name="Hiwatashi Y."/>
            <person name="Ishikawa M."/>
            <person name="Iwata M."/>
            <person name="Karol K.G."/>
            <person name="Koehler B."/>
            <person name="Kolukisaoglu U."/>
            <person name="Kubo M."/>
            <person name="Kurata T."/>
            <person name="Lalonde S."/>
            <person name="Li K."/>
            <person name="Li Y."/>
            <person name="Litt A."/>
            <person name="Lyons E."/>
            <person name="Manning G."/>
            <person name="Maruyama T."/>
            <person name="Michael T.P."/>
            <person name="Mikami K."/>
            <person name="Miyazaki S."/>
            <person name="Morinaga S."/>
            <person name="Murata T."/>
            <person name="Mueller-Roeber B."/>
            <person name="Nelson D.R."/>
            <person name="Obara M."/>
            <person name="Oguri Y."/>
            <person name="Olmstead R.G."/>
            <person name="Onodera N."/>
            <person name="Petersen B.L."/>
            <person name="Pils B."/>
            <person name="Prigge M."/>
            <person name="Rensing S.A."/>
            <person name="Riano-Pachon D.M."/>
            <person name="Roberts A.W."/>
            <person name="Sato Y."/>
            <person name="Scheller H.V."/>
            <person name="Schulz B."/>
            <person name="Schulz C."/>
            <person name="Shakirov E.V."/>
            <person name="Shibagaki N."/>
            <person name="Shinohara N."/>
            <person name="Shippen D.E."/>
            <person name="Soerensen I."/>
            <person name="Sotooka R."/>
            <person name="Sugimoto N."/>
            <person name="Sugita M."/>
            <person name="Sumikawa N."/>
            <person name="Tanurdzic M."/>
            <person name="Theissen G."/>
            <person name="Ulvskov P."/>
            <person name="Wakazuki S."/>
            <person name="Weng J.K."/>
            <person name="Willats W.W."/>
            <person name="Wipf D."/>
            <person name="Wolf P.G."/>
            <person name="Yang L."/>
            <person name="Zimmer A.D."/>
            <person name="Zhu Q."/>
            <person name="Mitros T."/>
            <person name="Hellsten U."/>
            <person name="Loque D."/>
            <person name="Otillar R."/>
            <person name="Salamov A."/>
            <person name="Schmutz J."/>
            <person name="Shapiro H."/>
            <person name="Lindquist E."/>
            <person name="Lucas S."/>
            <person name="Rokhsar D."/>
            <person name="Grigoriev I.V."/>
        </authorList>
    </citation>
    <scope>NUCLEOTIDE SEQUENCE [LARGE SCALE GENOMIC DNA]</scope>
</reference>
<dbReference type="Proteomes" id="UP000001514">
    <property type="component" value="Unassembled WGS sequence"/>
</dbReference>
<dbReference type="Gramene" id="EFJ24228">
    <property type="protein sequence ID" value="EFJ24228"/>
    <property type="gene ID" value="SELMODRAFT_102031"/>
</dbReference>
<accession>D8RUL3</accession>
<dbReference type="SUPFAM" id="SSF48452">
    <property type="entry name" value="TPR-like"/>
    <property type="match status" value="1"/>
</dbReference>
<proteinExistence type="predicted"/>
<dbReference type="InterPro" id="IPR011990">
    <property type="entry name" value="TPR-like_helical_dom_sf"/>
</dbReference>
<protein>
    <submittedName>
        <fullName evidence="1">Uncharacterized protein</fullName>
    </submittedName>
</protein>
<organism evidence="2">
    <name type="scientific">Selaginella moellendorffii</name>
    <name type="common">Spikemoss</name>
    <dbReference type="NCBI Taxonomy" id="88036"/>
    <lineage>
        <taxon>Eukaryota</taxon>
        <taxon>Viridiplantae</taxon>
        <taxon>Streptophyta</taxon>
        <taxon>Embryophyta</taxon>
        <taxon>Tracheophyta</taxon>
        <taxon>Lycopodiopsida</taxon>
        <taxon>Selaginellales</taxon>
        <taxon>Selaginellaceae</taxon>
        <taxon>Selaginella</taxon>
    </lineage>
</organism>
<keyword evidence="2" id="KW-1185">Reference proteome</keyword>
<dbReference type="PANTHER" id="PTHR47908:SF2">
    <property type="entry name" value="TETRATRICOPEPTIDE REPEAT (TPR)-LIKE SUPERFAMILY PROTEIN"/>
    <property type="match status" value="1"/>
</dbReference>
<dbReference type="PANTHER" id="PTHR47908">
    <property type="match status" value="1"/>
</dbReference>
<name>D8RUL3_SELML</name>
<dbReference type="OMA" id="WTFLCEA"/>
<dbReference type="AlphaFoldDB" id="D8RUL3"/>
<sequence length="188" mass="21552">MSALDWKRHGMELFSQGDVSGSLEQFNKVLDAFPEELPYLWQRGLSLFYLDRFEEGAAQFREDTKLGNNDSEEALWCFLCEARSYSLEEARQRIPDTGKDSRAYMNQIYKLYKQGGDPQQMLGSFLKEDRGQAFFYASLYSGLYYEALGEFEPAKSAIMSACASSYGSTSQDYMVSVAKVHCKTRKWC</sequence>
<gene>
    <name evidence="1" type="ORF">SELMODRAFT_102031</name>
</gene>
<dbReference type="OrthoDB" id="2017782at2759"/>
<dbReference type="InParanoid" id="D8RUL3"/>